<dbReference type="EMBL" id="JAEDAH010000049">
    <property type="protein sequence ID" value="MCA6063969.1"/>
    <property type="molecule type" value="Genomic_DNA"/>
</dbReference>
<feature type="signal peptide" evidence="1">
    <location>
        <begin position="1"/>
        <end position="25"/>
    </location>
</feature>
<proteinExistence type="predicted"/>
<evidence type="ECO:0000313" key="2">
    <source>
        <dbReference type="EMBL" id="MCA6063969.1"/>
    </source>
</evidence>
<gene>
    <name evidence="2" type="ORF">I9W95_10145</name>
</gene>
<keyword evidence="1" id="KW-0732">Signal</keyword>
<sequence length="382" mass="39742">MKTFQKVVLPAALSLAGLVSQQAMAAGTDAGKSIENTATMSYAVNGSTSNSVEAKTAFLVDVKIDFGWTAQTALNTTTAETLDAVSYYKSGPVQLSNSSNTKAFYSIGVTMIAKDGKFTVNSTEYTATASSNSTEIKYVVDTDGDGDLTDETVKSTGSTGGLLDLTADTTSQNLYVLIPSASVTGADNNILGMSVTAVAEEVLITGETVNRSVSDDSGNADAQQTIQFVYADAGNDNSELTYVGSTLSGIPDFSVIPDSDPNNDGFVKTSVVLSDPISLVAGTRPKAIPGAIVRYTITLKNKGTGNALDVNISDPLDTITEIEFCDNTADTNCENITVTTDDGSSGTFTYDTSSSTATQVYVHYDTFPAGGSSTITFTAKVK</sequence>
<dbReference type="InterPro" id="IPR047589">
    <property type="entry name" value="DUF11_rpt"/>
</dbReference>
<evidence type="ECO:0000256" key="1">
    <source>
        <dbReference type="SAM" id="SignalP"/>
    </source>
</evidence>
<comment type="caution">
    <text evidence="2">The sequence shown here is derived from an EMBL/GenBank/DDBJ whole genome shotgun (WGS) entry which is preliminary data.</text>
</comment>
<evidence type="ECO:0000313" key="3">
    <source>
        <dbReference type="Proteomes" id="UP000714380"/>
    </source>
</evidence>
<protein>
    <submittedName>
        <fullName evidence="2">DUF11 domain-containing protein</fullName>
    </submittedName>
</protein>
<dbReference type="RefSeq" id="WP_225674484.1">
    <property type="nucleotide sequence ID" value="NZ_JAEDAH010000049.1"/>
</dbReference>
<accession>A0ABS7ZQR0</accession>
<dbReference type="Proteomes" id="UP000714380">
    <property type="component" value="Unassembled WGS sequence"/>
</dbReference>
<organism evidence="2 3">
    <name type="scientific">Thalassolituus marinus</name>
    <dbReference type="NCBI Taxonomy" id="671053"/>
    <lineage>
        <taxon>Bacteria</taxon>
        <taxon>Pseudomonadati</taxon>
        <taxon>Pseudomonadota</taxon>
        <taxon>Gammaproteobacteria</taxon>
        <taxon>Oceanospirillales</taxon>
        <taxon>Oceanospirillaceae</taxon>
        <taxon>Thalassolituus</taxon>
    </lineage>
</organism>
<reference evidence="2 3" key="1">
    <citation type="submission" date="2020-12" db="EMBL/GenBank/DDBJ databases">
        <title>Novel Thalassolituus-related marine hydrocarbonoclastic bacteria mediated algae-derived hydrocarbons mineralization in twilight zone of the northern South China Sea.</title>
        <authorList>
            <person name="Dong C."/>
        </authorList>
    </citation>
    <scope>NUCLEOTIDE SEQUENCE [LARGE SCALE GENOMIC DNA]</scope>
    <source>
        <strain evidence="2 3">IMCC1826</strain>
    </source>
</reference>
<feature type="chain" id="PRO_5046661534" evidence="1">
    <location>
        <begin position="26"/>
        <end position="382"/>
    </location>
</feature>
<name>A0ABS7ZQR0_9GAMM</name>
<dbReference type="NCBIfam" id="TIGR01451">
    <property type="entry name" value="B_ant_repeat"/>
    <property type="match status" value="1"/>
</dbReference>
<keyword evidence="3" id="KW-1185">Reference proteome</keyword>